<evidence type="ECO:0000259" key="5">
    <source>
        <dbReference type="PROSITE" id="PS50949"/>
    </source>
</evidence>
<keyword evidence="1" id="KW-0805">Transcription regulation</keyword>
<evidence type="ECO:0000313" key="6">
    <source>
        <dbReference type="EMBL" id="MDR8019022.1"/>
    </source>
</evidence>
<dbReference type="PRINTS" id="PR00035">
    <property type="entry name" value="HTHGNTR"/>
</dbReference>
<keyword evidence="3" id="KW-0804">Transcription</keyword>
<evidence type="ECO:0000256" key="3">
    <source>
        <dbReference type="ARBA" id="ARBA00023163"/>
    </source>
</evidence>
<protein>
    <submittedName>
        <fullName evidence="6">GntR family transcriptional regulator</fullName>
    </submittedName>
</protein>
<dbReference type="Gene3D" id="1.10.10.10">
    <property type="entry name" value="Winged helix-like DNA-binding domain superfamily/Winged helix DNA-binding domain"/>
    <property type="match status" value="1"/>
</dbReference>
<dbReference type="SUPFAM" id="SSF48008">
    <property type="entry name" value="GntR ligand-binding domain-like"/>
    <property type="match status" value="1"/>
</dbReference>
<keyword evidence="7" id="KW-1185">Reference proteome</keyword>
<dbReference type="PROSITE" id="PS50949">
    <property type="entry name" value="HTH_GNTR"/>
    <property type="match status" value="1"/>
</dbReference>
<comment type="caution">
    <text evidence="6">The sequence shown here is derived from an EMBL/GenBank/DDBJ whole genome shotgun (WGS) entry which is preliminary data.</text>
</comment>
<dbReference type="SMART" id="SM00345">
    <property type="entry name" value="HTH_GNTR"/>
    <property type="match status" value="1"/>
</dbReference>
<organism evidence="6 7">
    <name type="scientific">Nesterenkonia aerolata</name>
    <dbReference type="NCBI Taxonomy" id="3074079"/>
    <lineage>
        <taxon>Bacteria</taxon>
        <taxon>Bacillati</taxon>
        <taxon>Actinomycetota</taxon>
        <taxon>Actinomycetes</taxon>
        <taxon>Micrococcales</taxon>
        <taxon>Micrococcaceae</taxon>
        <taxon>Nesterenkonia</taxon>
    </lineage>
</organism>
<dbReference type="Proteomes" id="UP001251870">
    <property type="component" value="Unassembled WGS sequence"/>
</dbReference>
<sequence>MASSITFRPAVGVRTYERIVDQVEEALTAKQLSPGDHLPSERMLMEQFDVSRSTVREALRVLESRGLVELRHGGRSGPRLLEPSPKLLERDITSMVRLGRSGFGDLIQLRMALDGTACAVAAHCATDEDVEDLRGRLEAMEAAVDGADVEFARADAALHERIWAITGNDLLVATGQAVTESIVQLIAVDLGSEGRTQGGGPIPEGVMPEGQDGAQDSLRRDRILVDLIAEGDGAGAGSWIRRCLWERFEGLLEPDEARTLRSLVS</sequence>
<dbReference type="PANTHER" id="PTHR43537">
    <property type="entry name" value="TRANSCRIPTIONAL REGULATOR, GNTR FAMILY"/>
    <property type="match status" value="1"/>
</dbReference>
<dbReference type="EMBL" id="JAVKGR010000004">
    <property type="protein sequence ID" value="MDR8019022.1"/>
    <property type="molecule type" value="Genomic_DNA"/>
</dbReference>
<name>A0ABU2DRA1_9MICC</name>
<evidence type="ECO:0000256" key="4">
    <source>
        <dbReference type="SAM" id="MobiDB-lite"/>
    </source>
</evidence>
<dbReference type="InterPro" id="IPR036390">
    <property type="entry name" value="WH_DNA-bd_sf"/>
</dbReference>
<dbReference type="SMART" id="SM00895">
    <property type="entry name" value="FCD"/>
    <property type="match status" value="1"/>
</dbReference>
<dbReference type="RefSeq" id="WP_310548017.1">
    <property type="nucleotide sequence ID" value="NZ_JAVKGR010000004.1"/>
</dbReference>
<dbReference type="Pfam" id="PF07729">
    <property type="entry name" value="FCD"/>
    <property type="match status" value="1"/>
</dbReference>
<reference evidence="6 7" key="1">
    <citation type="submission" date="2023-09" db="EMBL/GenBank/DDBJ databases">
        <title>Description of three actinobacteria isolated from air of manufacturing shop in a pharmaceutical factory.</title>
        <authorList>
            <person name="Zhang D.-F."/>
        </authorList>
    </citation>
    <scope>NUCLEOTIDE SEQUENCE [LARGE SCALE GENOMIC DNA]</scope>
    <source>
        <strain evidence="6 7">LY-0111</strain>
    </source>
</reference>
<proteinExistence type="predicted"/>
<dbReference type="InterPro" id="IPR000524">
    <property type="entry name" value="Tscrpt_reg_HTH_GntR"/>
</dbReference>
<feature type="domain" description="HTH gntR-type" evidence="5">
    <location>
        <begin position="13"/>
        <end position="83"/>
    </location>
</feature>
<dbReference type="Gene3D" id="1.20.120.530">
    <property type="entry name" value="GntR ligand-binding domain-like"/>
    <property type="match status" value="1"/>
</dbReference>
<dbReference type="Pfam" id="PF00392">
    <property type="entry name" value="GntR"/>
    <property type="match status" value="1"/>
</dbReference>
<keyword evidence="2" id="KW-0238">DNA-binding</keyword>
<evidence type="ECO:0000256" key="1">
    <source>
        <dbReference type="ARBA" id="ARBA00023015"/>
    </source>
</evidence>
<evidence type="ECO:0000313" key="7">
    <source>
        <dbReference type="Proteomes" id="UP001251870"/>
    </source>
</evidence>
<dbReference type="InterPro" id="IPR036388">
    <property type="entry name" value="WH-like_DNA-bd_sf"/>
</dbReference>
<evidence type="ECO:0000256" key="2">
    <source>
        <dbReference type="ARBA" id="ARBA00023125"/>
    </source>
</evidence>
<dbReference type="CDD" id="cd07377">
    <property type="entry name" value="WHTH_GntR"/>
    <property type="match status" value="1"/>
</dbReference>
<accession>A0ABU2DRA1</accession>
<dbReference type="SUPFAM" id="SSF46785">
    <property type="entry name" value="Winged helix' DNA-binding domain"/>
    <property type="match status" value="1"/>
</dbReference>
<dbReference type="PANTHER" id="PTHR43537:SF5">
    <property type="entry name" value="UXU OPERON TRANSCRIPTIONAL REGULATOR"/>
    <property type="match status" value="1"/>
</dbReference>
<gene>
    <name evidence="6" type="ORF">RIL96_05520</name>
</gene>
<dbReference type="InterPro" id="IPR008920">
    <property type="entry name" value="TF_FadR/GntR_C"/>
</dbReference>
<feature type="region of interest" description="Disordered" evidence="4">
    <location>
        <begin position="194"/>
        <end position="214"/>
    </location>
</feature>
<dbReference type="InterPro" id="IPR011711">
    <property type="entry name" value="GntR_C"/>
</dbReference>